<feature type="compositionally biased region" description="Polar residues" evidence="1">
    <location>
        <begin position="1"/>
        <end position="15"/>
    </location>
</feature>
<comment type="caution">
    <text evidence="2">The sequence shown here is derived from an EMBL/GenBank/DDBJ whole genome shotgun (WGS) entry which is preliminary data.</text>
</comment>
<protein>
    <submittedName>
        <fullName evidence="2">Uncharacterized protein</fullName>
    </submittedName>
</protein>
<evidence type="ECO:0000313" key="3">
    <source>
        <dbReference type="Proteomes" id="UP001430306"/>
    </source>
</evidence>
<evidence type="ECO:0000313" key="2">
    <source>
        <dbReference type="EMBL" id="MCC9642262.1"/>
    </source>
</evidence>
<reference evidence="2" key="1">
    <citation type="submission" date="2021-11" db="EMBL/GenBank/DDBJ databases">
        <title>Genome sequence.</title>
        <authorList>
            <person name="Sun Q."/>
        </authorList>
    </citation>
    <scope>NUCLEOTIDE SEQUENCE</scope>
    <source>
        <strain evidence="2">JC740</strain>
    </source>
</reference>
<organism evidence="2 3">
    <name type="scientific">Rhodopirellula halodulae</name>
    <dbReference type="NCBI Taxonomy" id="2894198"/>
    <lineage>
        <taxon>Bacteria</taxon>
        <taxon>Pseudomonadati</taxon>
        <taxon>Planctomycetota</taxon>
        <taxon>Planctomycetia</taxon>
        <taxon>Pirellulales</taxon>
        <taxon>Pirellulaceae</taxon>
        <taxon>Rhodopirellula</taxon>
    </lineage>
</organism>
<keyword evidence="3" id="KW-1185">Reference proteome</keyword>
<gene>
    <name evidence="2" type="ORF">LOC71_08245</name>
</gene>
<proteinExistence type="predicted"/>
<feature type="region of interest" description="Disordered" evidence="1">
    <location>
        <begin position="1"/>
        <end position="21"/>
    </location>
</feature>
<name>A0ABS8NH41_9BACT</name>
<dbReference type="Proteomes" id="UP001430306">
    <property type="component" value="Unassembled WGS sequence"/>
</dbReference>
<evidence type="ECO:0000256" key="1">
    <source>
        <dbReference type="SAM" id="MobiDB-lite"/>
    </source>
</evidence>
<sequence length="64" mass="7347">MTLSVNATDTHNVNMEFQEKPDPNGGWTRKYAFDVARDDALKALEAFIEKDDLFRTSVGWEQPE</sequence>
<dbReference type="EMBL" id="JAJKFW010000020">
    <property type="protein sequence ID" value="MCC9642262.1"/>
    <property type="molecule type" value="Genomic_DNA"/>
</dbReference>
<accession>A0ABS8NH41</accession>